<comment type="caution">
    <text evidence="2">The sequence shown here is derived from an EMBL/GenBank/DDBJ whole genome shotgun (WGS) entry which is preliminary data.</text>
</comment>
<proteinExistence type="predicted"/>
<evidence type="ECO:0000313" key="2">
    <source>
        <dbReference type="EMBL" id="EBZ6051546.1"/>
    </source>
</evidence>
<dbReference type="AlphaFoldDB" id="A0A5X3P0F1"/>
<feature type="transmembrane region" description="Helical" evidence="1">
    <location>
        <begin position="73"/>
        <end position="105"/>
    </location>
</feature>
<gene>
    <name evidence="2" type="ORF">D2118_08560</name>
</gene>
<name>A0A5X3P0F1_SALET</name>
<keyword evidence="1" id="KW-1133">Transmembrane helix</keyword>
<keyword evidence="1" id="KW-0812">Transmembrane</keyword>
<reference evidence="2" key="1">
    <citation type="submission" date="2018-10" db="EMBL/GenBank/DDBJ databases">
        <authorList>
            <consortium name="GenomeTrakr network: Whole genome sequencing for foodborne pathogen traceback"/>
        </authorList>
    </citation>
    <scope>NUCLEOTIDE SEQUENCE</scope>
    <source>
        <strain evidence="2">FDA00013435</strain>
    </source>
</reference>
<accession>A0A5X3P0F1</accession>
<evidence type="ECO:0000256" key="1">
    <source>
        <dbReference type="SAM" id="Phobius"/>
    </source>
</evidence>
<dbReference type="EMBL" id="AAHRRA010000005">
    <property type="protein sequence ID" value="EBZ6051546.1"/>
    <property type="molecule type" value="Genomic_DNA"/>
</dbReference>
<feature type="transmembrane region" description="Helical" evidence="1">
    <location>
        <begin position="36"/>
        <end position="61"/>
    </location>
</feature>
<organism evidence="2">
    <name type="scientific">Salmonella enterica subsp. enterica serovar Weslaco</name>
    <dbReference type="NCBI Taxonomy" id="1243597"/>
    <lineage>
        <taxon>Bacteria</taxon>
        <taxon>Pseudomonadati</taxon>
        <taxon>Pseudomonadota</taxon>
        <taxon>Gammaproteobacteria</taxon>
        <taxon>Enterobacterales</taxon>
        <taxon>Enterobacteriaceae</taxon>
        <taxon>Salmonella</taxon>
    </lineage>
</organism>
<keyword evidence="1" id="KW-0472">Membrane</keyword>
<sequence>MGIWIAYVYPNAVLRIVQPTKVTAVFSDEDLERVRLLVGVVILSAIILVLLVFGVATTAFITKTNAFAQNKPLFTGVGVWCLLALTYAQLLCIYAVIASSVNFIIDLKNLKAKKRLSEKLDGKLE</sequence>
<protein>
    <submittedName>
        <fullName evidence="2">Uncharacterized protein</fullName>
    </submittedName>
</protein>